<dbReference type="GO" id="GO:0008299">
    <property type="term" value="P:isoprenoid biosynthetic process"/>
    <property type="evidence" value="ECO:0007669"/>
    <property type="project" value="UniProtKB-UniRule"/>
</dbReference>
<evidence type="ECO:0000256" key="10">
    <source>
        <dbReference type="HAMAP-Rule" id="MF_00202"/>
    </source>
</evidence>
<dbReference type="InterPro" id="IPR011876">
    <property type="entry name" value="IsopentenylPP_isomerase_typ1"/>
</dbReference>
<comment type="cofactor">
    <cofactor evidence="10">
        <name>Mg(2+)</name>
        <dbReference type="ChEBI" id="CHEBI:18420"/>
    </cofactor>
    <text evidence="10">Binds 1 Mg(2+) ion per subunit. The magnesium ion binds only when substrate is bound.</text>
</comment>
<dbReference type="NCBIfam" id="NF002995">
    <property type="entry name" value="PRK03759.1"/>
    <property type="match status" value="1"/>
</dbReference>
<dbReference type="Pfam" id="PF00293">
    <property type="entry name" value="NUDIX"/>
    <property type="match status" value="1"/>
</dbReference>
<keyword evidence="8 10" id="KW-0414">Isoprene biosynthesis</keyword>
<comment type="pathway">
    <text evidence="1 10">Isoprenoid biosynthesis; dimethylallyl diphosphate biosynthesis; dimethylallyl diphosphate from isopentenyl diphosphate: step 1/1.</text>
</comment>
<gene>
    <name evidence="10 13" type="primary">idi</name>
    <name evidence="13" type="ORF">ABLG96_09435</name>
</gene>
<dbReference type="EC" id="5.3.3.2" evidence="3 10"/>
<evidence type="ECO:0000256" key="9">
    <source>
        <dbReference type="ARBA" id="ARBA00023235"/>
    </source>
</evidence>
<feature type="active site" evidence="10 11">
    <location>
        <position position="120"/>
    </location>
</feature>
<feature type="binding site" evidence="10">
    <location>
        <position position="73"/>
    </location>
    <ligand>
        <name>Mn(2+)</name>
        <dbReference type="ChEBI" id="CHEBI:29035"/>
    </ligand>
</feature>
<dbReference type="PANTHER" id="PTHR10885:SF0">
    <property type="entry name" value="ISOPENTENYL-DIPHOSPHATE DELTA-ISOMERASE"/>
    <property type="match status" value="1"/>
</dbReference>
<comment type="function">
    <text evidence="10">Catalyzes the 1,3-allylic rearrangement of the homoallylic substrate isopentenyl (IPP) to its highly electrophilic allylic isomer, dimethylallyl diphosphate (DMAPP).</text>
</comment>
<evidence type="ECO:0000256" key="8">
    <source>
        <dbReference type="ARBA" id="ARBA00023229"/>
    </source>
</evidence>
<evidence type="ECO:0000256" key="1">
    <source>
        <dbReference type="ARBA" id="ARBA00004826"/>
    </source>
</evidence>
<dbReference type="GO" id="GO:0004452">
    <property type="term" value="F:isopentenyl-diphosphate delta-isomerase activity"/>
    <property type="evidence" value="ECO:0007669"/>
    <property type="project" value="UniProtKB-UniRule"/>
</dbReference>
<evidence type="ECO:0000256" key="2">
    <source>
        <dbReference type="ARBA" id="ARBA00007579"/>
    </source>
</evidence>
<dbReference type="GO" id="GO:0005737">
    <property type="term" value="C:cytoplasm"/>
    <property type="evidence" value="ECO:0007669"/>
    <property type="project" value="UniProtKB-SubCell"/>
</dbReference>
<evidence type="ECO:0000256" key="6">
    <source>
        <dbReference type="ARBA" id="ARBA00022842"/>
    </source>
</evidence>
<keyword evidence="5 10" id="KW-0479">Metal-binding</keyword>
<evidence type="ECO:0000256" key="5">
    <source>
        <dbReference type="ARBA" id="ARBA00022723"/>
    </source>
</evidence>
<keyword evidence="7 10" id="KW-0464">Manganese</keyword>
<dbReference type="SUPFAM" id="SSF55811">
    <property type="entry name" value="Nudix"/>
    <property type="match status" value="1"/>
</dbReference>
<accession>A0AAU8DTJ8</accession>
<proteinExistence type="inferred from homology"/>
<feature type="domain" description="Nudix hydrolase" evidence="12">
    <location>
        <begin position="34"/>
        <end position="171"/>
    </location>
</feature>
<evidence type="ECO:0000256" key="11">
    <source>
        <dbReference type="PIRSR" id="PIRSR018427-1"/>
    </source>
</evidence>
<evidence type="ECO:0000256" key="3">
    <source>
        <dbReference type="ARBA" id="ARBA00012057"/>
    </source>
</evidence>
<feature type="active site" evidence="10 11">
    <location>
        <position position="71"/>
    </location>
</feature>
<dbReference type="InterPro" id="IPR015797">
    <property type="entry name" value="NUDIX_hydrolase-like_dom_sf"/>
</dbReference>
<dbReference type="EMBL" id="CP159218">
    <property type="protein sequence ID" value="XCG65474.1"/>
    <property type="molecule type" value="Genomic_DNA"/>
</dbReference>
<dbReference type="CDD" id="cd02885">
    <property type="entry name" value="NUDIX_IPP_Isomerase"/>
    <property type="match status" value="1"/>
</dbReference>
<evidence type="ECO:0000259" key="12">
    <source>
        <dbReference type="PROSITE" id="PS51462"/>
    </source>
</evidence>
<keyword evidence="9 10" id="KW-0413">Isomerase</keyword>
<feature type="binding site" evidence="10">
    <location>
        <position position="29"/>
    </location>
    <ligand>
        <name>Mn(2+)</name>
        <dbReference type="ChEBI" id="CHEBI:29035"/>
    </ligand>
</feature>
<comment type="similarity">
    <text evidence="2 10">Belongs to the IPP isomerase type 1 family.</text>
</comment>
<dbReference type="NCBIfam" id="TIGR02150">
    <property type="entry name" value="IPP_isom_1"/>
    <property type="match status" value="1"/>
</dbReference>
<dbReference type="InterPro" id="IPR056375">
    <property type="entry name" value="Idi_bact"/>
</dbReference>
<dbReference type="GO" id="GO:0050992">
    <property type="term" value="P:dimethylallyl diphosphate biosynthetic process"/>
    <property type="evidence" value="ECO:0007669"/>
    <property type="project" value="UniProtKB-UniRule"/>
</dbReference>
<comment type="cofactor">
    <cofactor evidence="10">
        <name>Mn(2+)</name>
        <dbReference type="ChEBI" id="CHEBI:29035"/>
    </cofactor>
    <text evidence="10">Binds 1 Mn(2+) ion per subunit.</text>
</comment>
<dbReference type="AlphaFoldDB" id="A0AAU8DTJ8"/>
<dbReference type="Gene3D" id="3.90.79.10">
    <property type="entry name" value="Nucleoside Triphosphate Pyrophosphohydrolase"/>
    <property type="match status" value="1"/>
</dbReference>
<dbReference type="GO" id="GO:0046872">
    <property type="term" value="F:metal ion binding"/>
    <property type="evidence" value="ECO:0007669"/>
    <property type="project" value="UniProtKB-KW"/>
</dbReference>
<dbReference type="PIRSF" id="PIRSF018427">
    <property type="entry name" value="Isopntndiph_ism"/>
    <property type="match status" value="1"/>
</dbReference>
<dbReference type="InterPro" id="IPR000086">
    <property type="entry name" value="NUDIX_hydrolase_dom"/>
</dbReference>
<dbReference type="PROSITE" id="PS51462">
    <property type="entry name" value="NUDIX"/>
    <property type="match status" value="1"/>
</dbReference>
<evidence type="ECO:0000256" key="4">
    <source>
        <dbReference type="ARBA" id="ARBA00022490"/>
    </source>
</evidence>
<feature type="binding site" evidence="10">
    <location>
        <position position="120"/>
    </location>
    <ligand>
        <name>Mn(2+)</name>
        <dbReference type="ChEBI" id="CHEBI:29035"/>
    </ligand>
</feature>
<protein>
    <recommendedName>
        <fullName evidence="3 10">Isopentenyl-diphosphate Delta-isomerase</fullName>
        <shortName evidence="10">IPP isomerase</shortName>
        <ecNumber evidence="3 10">5.3.3.2</ecNumber>
    </recommendedName>
    <alternativeName>
        <fullName evidence="10">IPP:DMAPP isomerase</fullName>
    </alternativeName>
    <alternativeName>
        <fullName evidence="10">Isopentenyl pyrophosphate isomerase</fullName>
    </alternativeName>
</protein>
<reference evidence="13" key="1">
    <citation type="submission" date="2024-05" db="EMBL/GenBank/DDBJ databases">
        <authorList>
            <person name="Cai S.Y."/>
            <person name="Jin L.M."/>
            <person name="Li H.R."/>
        </authorList>
    </citation>
    <scope>NUCLEOTIDE SEQUENCE</scope>
    <source>
        <strain evidence="13">A5-74</strain>
    </source>
</reference>
<comment type="subcellular location">
    <subcellularLocation>
        <location evidence="10">Cytoplasm</location>
    </subcellularLocation>
</comment>
<keyword evidence="6 10" id="KW-0460">Magnesium</keyword>
<dbReference type="RefSeq" id="WP_353651079.1">
    <property type="nucleotide sequence ID" value="NZ_CP159218.1"/>
</dbReference>
<dbReference type="PANTHER" id="PTHR10885">
    <property type="entry name" value="ISOPENTENYL-DIPHOSPHATE DELTA-ISOMERASE"/>
    <property type="match status" value="1"/>
</dbReference>
<dbReference type="HAMAP" id="MF_00202">
    <property type="entry name" value="Idi"/>
    <property type="match status" value="1"/>
</dbReference>
<name>A0AAU8DTJ8_9ACTN</name>
<feature type="binding site" evidence="10">
    <location>
        <position position="36"/>
    </location>
    <ligand>
        <name>Mn(2+)</name>
        <dbReference type="ChEBI" id="CHEBI:29035"/>
    </ligand>
</feature>
<evidence type="ECO:0000313" key="13">
    <source>
        <dbReference type="EMBL" id="XCG65474.1"/>
    </source>
</evidence>
<evidence type="ECO:0000256" key="7">
    <source>
        <dbReference type="ARBA" id="ARBA00023211"/>
    </source>
</evidence>
<keyword evidence="4 10" id="KW-0963">Cytoplasm</keyword>
<feature type="binding site" evidence="10">
    <location>
        <position position="118"/>
    </location>
    <ligand>
        <name>Mn(2+)</name>
        <dbReference type="ChEBI" id="CHEBI:29035"/>
    </ligand>
</feature>
<organism evidence="13">
    <name type="scientific">Nakamurella sp. A5-74</name>
    <dbReference type="NCBI Taxonomy" id="3158264"/>
    <lineage>
        <taxon>Bacteria</taxon>
        <taxon>Bacillati</taxon>
        <taxon>Actinomycetota</taxon>
        <taxon>Actinomycetes</taxon>
        <taxon>Nakamurellales</taxon>
        <taxon>Nakamurellaceae</taxon>
        <taxon>Nakamurella</taxon>
    </lineage>
</organism>
<feature type="binding site" evidence="10">
    <location>
        <position position="91"/>
    </location>
    <ligand>
        <name>Mg(2+)</name>
        <dbReference type="ChEBI" id="CHEBI:18420"/>
    </ligand>
</feature>
<comment type="catalytic activity">
    <reaction evidence="10">
        <text>isopentenyl diphosphate = dimethylallyl diphosphate</text>
        <dbReference type="Rhea" id="RHEA:23284"/>
        <dbReference type="ChEBI" id="CHEBI:57623"/>
        <dbReference type="ChEBI" id="CHEBI:128769"/>
        <dbReference type="EC" id="5.3.3.2"/>
    </reaction>
</comment>
<sequence>MHDGQDDDVVVLVDPAGTTIGTEWKSRVHTADTPLHLAFSVYLFDGAGNVLMTRRALSKATWPGVWTNSCCGHQRPGEAPADGVRRRTRAELGLEIGELRCVLPEFAYLARDAGGVMENEICPVFVGMLPEPLQDPRPDDSEVVQWTWVPWSRLVAAVANAPFAFSPWSVTQIGRLAASDDDLVRTA</sequence>